<evidence type="ECO:0000256" key="3">
    <source>
        <dbReference type="ARBA" id="ARBA00009014"/>
    </source>
</evidence>
<dbReference type="UniPathway" id="UPA00253">
    <property type="reaction ID" value="UER00332"/>
</dbReference>
<evidence type="ECO:0000259" key="12">
    <source>
        <dbReference type="Pfam" id="PF01467"/>
    </source>
</evidence>
<proteinExistence type="inferred from homology"/>
<dbReference type="GeneID" id="57239529"/>
<dbReference type="NCBIfam" id="TIGR00482">
    <property type="entry name" value="nicotinate (nicotinamide) nucleotide adenylyltransferase"/>
    <property type="match status" value="1"/>
</dbReference>
<gene>
    <name evidence="11" type="primary">nadD</name>
    <name evidence="13" type="ORF">HR08_10080</name>
</gene>
<reference evidence="13 14" key="1">
    <citation type="submission" date="2014-08" db="EMBL/GenBank/DDBJ databases">
        <title>Porphyromonas gulae strain:COT-052_OH1451 Genome sequencing.</title>
        <authorList>
            <person name="Wallis C."/>
            <person name="Deusch O."/>
            <person name="O'Flynn C."/>
            <person name="Davis I."/>
            <person name="Jospin G."/>
            <person name="Darling A.E."/>
            <person name="Coil D.A."/>
            <person name="Alexiev A."/>
            <person name="Horsfall A."/>
            <person name="Kirkwood N."/>
            <person name="Harris S."/>
            <person name="Eisen J.A."/>
        </authorList>
    </citation>
    <scope>NUCLEOTIDE SEQUENCE [LARGE SCALE GENOMIC DNA]</scope>
    <source>
        <strain evidence="14">COT-052 OH1451</strain>
    </source>
</reference>
<evidence type="ECO:0000256" key="6">
    <source>
        <dbReference type="ARBA" id="ARBA00022695"/>
    </source>
</evidence>
<dbReference type="Pfam" id="PF01467">
    <property type="entry name" value="CTP_transf_like"/>
    <property type="match status" value="1"/>
</dbReference>
<dbReference type="eggNOG" id="COG1057">
    <property type="taxonomic scope" value="Bacteria"/>
</dbReference>
<protein>
    <recommendedName>
        <fullName evidence="11">Probable nicotinate-nucleotide adenylyltransferase</fullName>
        <ecNumber evidence="11">2.7.7.18</ecNumber>
    </recommendedName>
    <alternativeName>
        <fullName evidence="11">Deamido-NAD(+) diphosphorylase</fullName>
    </alternativeName>
    <alternativeName>
        <fullName evidence="11">Deamido-NAD(+) pyrophosphorylase</fullName>
    </alternativeName>
    <alternativeName>
        <fullName evidence="11">Nicotinate mononucleotide adenylyltransferase</fullName>
        <shortName evidence="11">NaMN adenylyltransferase</shortName>
    </alternativeName>
</protein>
<feature type="domain" description="Cytidyltransferase-like" evidence="12">
    <location>
        <begin position="5"/>
        <end position="164"/>
    </location>
</feature>
<dbReference type="RefSeq" id="WP_018964470.1">
    <property type="nucleotide sequence ID" value="NZ_JQJE01000003.1"/>
</dbReference>
<dbReference type="GO" id="GO:0004515">
    <property type="term" value="F:nicotinate-nucleotide adenylyltransferase activity"/>
    <property type="evidence" value="ECO:0007669"/>
    <property type="project" value="UniProtKB-UniRule"/>
</dbReference>
<dbReference type="HAMAP" id="MF_00244">
    <property type="entry name" value="NaMN_adenylyltr"/>
    <property type="match status" value="1"/>
</dbReference>
<dbReference type="AlphaFoldDB" id="A0A099WWD8"/>
<dbReference type="CDD" id="cd02165">
    <property type="entry name" value="NMNAT"/>
    <property type="match status" value="1"/>
</dbReference>
<dbReference type="PANTHER" id="PTHR39321:SF3">
    <property type="entry name" value="PHOSPHOPANTETHEINE ADENYLYLTRANSFERASE"/>
    <property type="match status" value="1"/>
</dbReference>
<comment type="function">
    <text evidence="1 11">Catalyzes the reversible adenylation of nicotinate mononucleotide (NaMN) to nicotinic acid adenine dinucleotide (NaAD).</text>
</comment>
<keyword evidence="9 11" id="KW-0520">NAD</keyword>
<name>A0A099WWD8_9PORP</name>
<dbReference type="NCBIfam" id="TIGR00125">
    <property type="entry name" value="cyt_tran_rel"/>
    <property type="match status" value="1"/>
</dbReference>
<evidence type="ECO:0000256" key="5">
    <source>
        <dbReference type="ARBA" id="ARBA00022679"/>
    </source>
</evidence>
<dbReference type="InterPro" id="IPR004821">
    <property type="entry name" value="Cyt_trans-like"/>
</dbReference>
<dbReference type="OrthoDB" id="5295945at2"/>
<dbReference type="STRING" id="111105.HR09_02155"/>
<evidence type="ECO:0000256" key="11">
    <source>
        <dbReference type="HAMAP-Rule" id="MF_00244"/>
    </source>
</evidence>
<sequence length="197" mass="23083">MLTGLFFGSFNPLHIGHLALANYLTEYTPIGELWFVPSPLNPLKNTQELLPYHLRCELIEQAIQNDARFQVVRIEELLPSPHYTIRTLRVLSMLYPRHRFALLIGADNWQSFDRWKDHHRLTAEYELIIYPRFGYEVDETKLPAGCRYVHDAPRIEISSTQIRTSILEGKDLRHWLPLPEYRDVIASALQSCLSQKR</sequence>
<evidence type="ECO:0000313" key="13">
    <source>
        <dbReference type="EMBL" id="KGN83799.1"/>
    </source>
</evidence>
<dbReference type="Proteomes" id="UP000030130">
    <property type="component" value="Unassembled WGS sequence"/>
</dbReference>
<keyword evidence="5 11" id="KW-0808">Transferase</keyword>
<evidence type="ECO:0000256" key="8">
    <source>
        <dbReference type="ARBA" id="ARBA00022840"/>
    </source>
</evidence>
<dbReference type="GO" id="GO:0009435">
    <property type="term" value="P:NAD+ biosynthetic process"/>
    <property type="evidence" value="ECO:0007669"/>
    <property type="project" value="UniProtKB-UniRule"/>
</dbReference>
<accession>A0A099WWD8</accession>
<dbReference type="InterPro" id="IPR005248">
    <property type="entry name" value="NadD/NMNAT"/>
</dbReference>
<evidence type="ECO:0000313" key="14">
    <source>
        <dbReference type="Proteomes" id="UP000030130"/>
    </source>
</evidence>
<dbReference type="EMBL" id="JRAI01000082">
    <property type="protein sequence ID" value="KGN83799.1"/>
    <property type="molecule type" value="Genomic_DNA"/>
</dbReference>
<evidence type="ECO:0000256" key="7">
    <source>
        <dbReference type="ARBA" id="ARBA00022741"/>
    </source>
</evidence>
<keyword evidence="6 11" id="KW-0548">Nucleotidyltransferase</keyword>
<dbReference type="Gene3D" id="3.40.50.620">
    <property type="entry name" value="HUPs"/>
    <property type="match status" value="1"/>
</dbReference>
<dbReference type="SUPFAM" id="SSF52374">
    <property type="entry name" value="Nucleotidylyl transferase"/>
    <property type="match status" value="1"/>
</dbReference>
<comment type="catalytic activity">
    <reaction evidence="10 11">
        <text>nicotinate beta-D-ribonucleotide + ATP + H(+) = deamido-NAD(+) + diphosphate</text>
        <dbReference type="Rhea" id="RHEA:22860"/>
        <dbReference type="ChEBI" id="CHEBI:15378"/>
        <dbReference type="ChEBI" id="CHEBI:30616"/>
        <dbReference type="ChEBI" id="CHEBI:33019"/>
        <dbReference type="ChEBI" id="CHEBI:57502"/>
        <dbReference type="ChEBI" id="CHEBI:58437"/>
        <dbReference type="EC" id="2.7.7.18"/>
    </reaction>
</comment>
<comment type="pathway">
    <text evidence="2 11">Cofactor biosynthesis; NAD(+) biosynthesis; deamido-NAD(+) from nicotinate D-ribonucleotide: step 1/1.</text>
</comment>
<evidence type="ECO:0000256" key="2">
    <source>
        <dbReference type="ARBA" id="ARBA00005019"/>
    </source>
</evidence>
<comment type="caution">
    <text evidence="13">The sequence shown here is derived from an EMBL/GenBank/DDBJ whole genome shotgun (WGS) entry which is preliminary data.</text>
</comment>
<evidence type="ECO:0000256" key="10">
    <source>
        <dbReference type="ARBA" id="ARBA00048721"/>
    </source>
</evidence>
<keyword evidence="8 11" id="KW-0067">ATP-binding</keyword>
<organism evidence="13 14">
    <name type="scientific">Porphyromonas gulae</name>
    <dbReference type="NCBI Taxonomy" id="111105"/>
    <lineage>
        <taxon>Bacteria</taxon>
        <taxon>Pseudomonadati</taxon>
        <taxon>Bacteroidota</taxon>
        <taxon>Bacteroidia</taxon>
        <taxon>Bacteroidales</taxon>
        <taxon>Porphyromonadaceae</taxon>
        <taxon>Porphyromonas</taxon>
    </lineage>
</organism>
<comment type="similarity">
    <text evidence="3 11">Belongs to the NadD family.</text>
</comment>
<evidence type="ECO:0000256" key="4">
    <source>
        <dbReference type="ARBA" id="ARBA00022642"/>
    </source>
</evidence>
<evidence type="ECO:0000256" key="1">
    <source>
        <dbReference type="ARBA" id="ARBA00002324"/>
    </source>
</evidence>
<keyword evidence="7 11" id="KW-0547">Nucleotide-binding</keyword>
<dbReference type="PANTHER" id="PTHR39321">
    <property type="entry name" value="NICOTINATE-NUCLEOTIDE ADENYLYLTRANSFERASE-RELATED"/>
    <property type="match status" value="1"/>
</dbReference>
<dbReference type="EC" id="2.7.7.18" evidence="11"/>
<dbReference type="InterPro" id="IPR014729">
    <property type="entry name" value="Rossmann-like_a/b/a_fold"/>
</dbReference>
<keyword evidence="4 11" id="KW-0662">Pyridine nucleotide biosynthesis</keyword>
<dbReference type="GO" id="GO:0005524">
    <property type="term" value="F:ATP binding"/>
    <property type="evidence" value="ECO:0007669"/>
    <property type="project" value="UniProtKB-KW"/>
</dbReference>
<evidence type="ECO:0000256" key="9">
    <source>
        <dbReference type="ARBA" id="ARBA00023027"/>
    </source>
</evidence>